<keyword evidence="2" id="KW-1185">Reference proteome</keyword>
<organism evidence="1 2">
    <name type="scientific">Aldrovandia affinis</name>
    <dbReference type="NCBI Taxonomy" id="143900"/>
    <lineage>
        <taxon>Eukaryota</taxon>
        <taxon>Metazoa</taxon>
        <taxon>Chordata</taxon>
        <taxon>Craniata</taxon>
        <taxon>Vertebrata</taxon>
        <taxon>Euteleostomi</taxon>
        <taxon>Actinopterygii</taxon>
        <taxon>Neopterygii</taxon>
        <taxon>Teleostei</taxon>
        <taxon>Notacanthiformes</taxon>
        <taxon>Halosauridae</taxon>
        <taxon>Aldrovandia</taxon>
    </lineage>
</organism>
<evidence type="ECO:0000313" key="1">
    <source>
        <dbReference type="EMBL" id="KAJ8396308.1"/>
    </source>
</evidence>
<accession>A0AAD7S5G5</accession>
<evidence type="ECO:0000313" key="2">
    <source>
        <dbReference type="Proteomes" id="UP001221898"/>
    </source>
</evidence>
<dbReference type="AlphaFoldDB" id="A0AAD7S5G5"/>
<sequence length="149" mass="16020">MNDLKGPLNDQHPGRAPPTGLQYLLALILHRISVVHSLAEKEQDGPTDSAVQPTSCLLSDGAVSRGLTAVLLSRHWPPATILRIDSAVITHRVLLSTLLPEASGFLEPQNRGEGLQDRAPGVIRFAPMAVVSPFDRRSTSGDQNPGSEY</sequence>
<dbReference type="EMBL" id="JAINUG010000107">
    <property type="protein sequence ID" value="KAJ8396308.1"/>
    <property type="molecule type" value="Genomic_DNA"/>
</dbReference>
<proteinExistence type="predicted"/>
<gene>
    <name evidence="1" type="ORF">AAFF_G00018850</name>
</gene>
<comment type="caution">
    <text evidence="1">The sequence shown here is derived from an EMBL/GenBank/DDBJ whole genome shotgun (WGS) entry which is preliminary data.</text>
</comment>
<name>A0AAD7S5G5_9TELE</name>
<dbReference type="Proteomes" id="UP001221898">
    <property type="component" value="Unassembled WGS sequence"/>
</dbReference>
<protein>
    <submittedName>
        <fullName evidence="1">Uncharacterized protein</fullName>
    </submittedName>
</protein>
<reference evidence="1" key="1">
    <citation type="journal article" date="2023" name="Science">
        <title>Genome structures resolve the early diversification of teleost fishes.</title>
        <authorList>
            <person name="Parey E."/>
            <person name="Louis A."/>
            <person name="Montfort J."/>
            <person name="Bouchez O."/>
            <person name="Roques C."/>
            <person name="Iampietro C."/>
            <person name="Lluch J."/>
            <person name="Castinel A."/>
            <person name="Donnadieu C."/>
            <person name="Desvignes T."/>
            <person name="Floi Bucao C."/>
            <person name="Jouanno E."/>
            <person name="Wen M."/>
            <person name="Mejri S."/>
            <person name="Dirks R."/>
            <person name="Jansen H."/>
            <person name="Henkel C."/>
            <person name="Chen W.J."/>
            <person name="Zahm M."/>
            <person name="Cabau C."/>
            <person name="Klopp C."/>
            <person name="Thompson A.W."/>
            <person name="Robinson-Rechavi M."/>
            <person name="Braasch I."/>
            <person name="Lecointre G."/>
            <person name="Bobe J."/>
            <person name="Postlethwait J.H."/>
            <person name="Berthelot C."/>
            <person name="Roest Crollius H."/>
            <person name="Guiguen Y."/>
        </authorList>
    </citation>
    <scope>NUCLEOTIDE SEQUENCE</scope>
    <source>
        <strain evidence="1">NC1722</strain>
    </source>
</reference>